<proteinExistence type="inferred from homology"/>
<reference evidence="3" key="2">
    <citation type="submission" date="2023-01" db="EMBL/GenBank/DDBJ databases">
        <title>Draft genome sequence of Sulfitobacter pacificus strain NBRC 109915.</title>
        <authorList>
            <person name="Sun Q."/>
            <person name="Mori K."/>
        </authorList>
    </citation>
    <scope>NUCLEOTIDE SEQUENCE</scope>
    <source>
        <strain evidence="3">NBRC 109915</strain>
    </source>
</reference>
<dbReference type="InterPro" id="IPR005119">
    <property type="entry name" value="LysR_subst-bd"/>
</dbReference>
<sequence length="232" mass="26419">MLQKAMEMENSAIDISSRISRLEGKNRGRVRVGAPDGFGNAVLSHILPELVKTHPGTEIEFVPVPAAHKLWRRDVDIAVSLDRPMAGRVIMRKLTDYDLLLYAGPDFFTDQTSPTCREDLKEFPFIGYIDELLYTPELDFNRGILSDLNVVYRAATVKAQFDAVRNNAGLGVLPCFMARDTDLVPILPDEINFTRTYWLLYPEEYRLLPQIQAVSRFIHKRTNDMGAVFRSQ</sequence>
<dbReference type="Pfam" id="PF03466">
    <property type="entry name" value="LysR_substrate"/>
    <property type="match status" value="1"/>
</dbReference>
<accession>A0ABQ5VME2</accession>
<dbReference type="Gene3D" id="3.40.190.290">
    <property type="match status" value="1"/>
</dbReference>
<evidence type="ECO:0000256" key="1">
    <source>
        <dbReference type="ARBA" id="ARBA00009437"/>
    </source>
</evidence>
<dbReference type="Proteomes" id="UP001161388">
    <property type="component" value="Unassembled WGS sequence"/>
</dbReference>
<dbReference type="CDD" id="cd05466">
    <property type="entry name" value="PBP2_LTTR_substrate"/>
    <property type="match status" value="1"/>
</dbReference>
<dbReference type="PANTHER" id="PTHR30537:SF3">
    <property type="entry name" value="TRANSCRIPTIONAL REGULATORY PROTEIN"/>
    <property type="match status" value="1"/>
</dbReference>
<evidence type="ECO:0000313" key="4">
    <source>
        <dbReference type="Proteomes" id="UP001161388"/>
    </source>
</evidence>
<name>A0ABQ5VME2_9RHOB</name>
<dbReference type="InterPro" id="IPR058163">
    <property type="entry name" value="LysR-type_TF_proteobact-type"/>
</dbReference>
<dbReference type="EMBL" id="BSNL01000001">
    <property type="protein sequence ID" value="GLQ28164.1"/>
    <property type="molecule type" value="Genomic_DNA"/>
</dbReference>
<evidence type="ECO:0000313" key="3">
    <source>
        <dbReference type="EMBL" id="GLQ28164.1"/>
    </source>
</evidence>
<protein>
    <recommendedName>
        <fullName evidence="2">LysR substrate-binding domain-containing protein</fullName>
    </recommendedName>
</protein>
<comment type="caution">
    <text evidence="3">The sequence shown here is derived from an EMBL/GenBank/DDBJ whole genome shotgun (WGS) entry which is preliminary data.</text>
</comment>
<dbReference type="PANTHER" id="PTHR30537">
    <property type="entry name" value="HTH-TYPE TRANSCRIPTIONAL REGULATOR"/>
    <property type="match status" value="1"/>
</dbReference>
<comment type="similarity">
    <text evidence="1">Belongs to the LysR transcriptional regulatory family.</text>
</comment>
<reference evidence="3" key="1">
    <citation type="journal article" date="2014" name="Int. J. Syst. Evol. Microbiol.">
        <title>Complete genome of a new Firmicutes species belonging to the dominant human colonic microbiota ('Ruminococcus bicirculans') reveals two chromosomes and a selective capacity to utilize plant glucans.</title>
        <authorList>
            <consortium name="NISC Comparative Sequencing Program"/>
            <person name="Wegmann U."/>
            <person name="Louis P."/>
            <person name="Goesmann A."/>
            <person name="Henrissat B."/>
            <person name="Duncan S.H."/>
            <person name="Flint H.J."/>
        </authorList>
    </citation>
    <scope>NUCLEOTIDE SEQUENCE</scope>
    <source>
        <strain evidence="3">NBRC 109915</strain>
    </source>
</reference>
<organism evidence="3 4">
    <name type="scientific">Sulfitobacter pacificus</name>
    <dbReference type="NCBI Taxonomy" id="1499314"/>
    <lineage>
        <taxon>Bacteria</taxon>
        <taxon>Pseudomonadati</taxon>
        <taxon>Pseudomonadota</taxon>
        <taxon>Alphaproteobacteria</taxon>
        <taxon>Rhodobacterales</taxon>
        <taxon>Roseobacteraceae</taxon>
        <taxon>Sulfitobacter</taxon>
    </lineage>
</organism>
<keyword evidence="4" id="KW-1185">Reference proteome</keyword>
<dbReference type="SUPFAM" id="SSF53850">
    <property type="entry name" value="Periplasmic binding protein-like II"/>
    <property type="match status" value="1"/>
</dbReference>
<evidence type="ECO:0000259" key="2">
    <source>
        <dbReference type="Pfam" id="PF03466"/>
    </source>
</evidence>
<gene>
    <name evidence="3" type="ORF">GCM10007927_29670</name>
</gene>
<feature type="domain" description="LysR substrate-binding" evidence="2">
    <location>
        <begin position="24"/>
        <end position="221"/>
    </location>
</feature>